<accession>A0A450TBY1</accession>
<sequence length="29" mass="3619">MAIYTILVNRNEDYVLEKIENQYEKRIFI</sequence>
<dbReference type="EMBL" id="CAADFE010000005">
    <property type="protein sequence ID" value="VFJ64258.1"/>
    <property type="molecule type" value="Genomic_DNA"/>
</dbReference>
<protein>
    <submittedName>
        <fullName evidence="1">Uncharacterized protein</fullName>
    </submittedName>
</protein>
<name>A0A450TBY1_9GAMM</name>
<reference evidence="1" key="1">
    <citation type="submission" date="2019-02" db="EMBL/GenBank/DDBJ databases">
        <authorList>
            <person name="Gruber-Vodicka R. H."/>
            <person name="Seah K. B. B."/>
        </authorList>
    </citation>
    <scope>NUCLEOTIDE SEQUENCE</scope>
    <source>
        <strain evidence="1">BECK_BZ131</strain>
    </source>
</reference>
<organism evidence="1">
    <name type="scientific">Candidatus Kentrum sp. FW</name>
    <dbReference type="NCBI Taxonomy" id="2126338"/>
    <lineage>
        <taxon>Bacteria</taxon>
        <taxon>Pseudomonadati</taxon>
        <taxon>Pseudomonadota</taxon>
        <taxon>Gammaproteobacteria</taxon>
        <taxon>Candidatus Kentrum</taxon>
    </lineage>
</organism>
<evidence type="ECO:0000313" key="1">
    <source>
        <dbReference type="EMBL" id="VFJ64258.1"/>
    </source>
</evidence>
<proteinExistence type="predicted"/>
<dbReference type="AlphaFoldDB" id="A0A450TBY1"/>
<gene>
    <name evidence="1" type="ORF">BECKFW1821C_GA0114237_100563</name>
</gene>